<evidence type="ECO:0000256" key="1">
    <source>
        <dbReference type="SAM" id="MobiDB-lite"/>
    </source>
</evidence>
<keyword evidence="3" id="KW-1185">Reference proteome</keyword>
<accession>A0AAN7HCF1</accession>
<proteinExistence type="predicted"/>
<protein>
    <submittedName>
        <fullName evidence="2">Uncharacterized protein</fullName>
    </submittedName>
</protein>
<feature type="compositionally biased region" description="Low complexity" evidence="1">
    <location>
        <begin position="66"/>
        <end position="85"/>
    </location>
</feature>
<evidence type="ECO:0000313" key="2">
    <source>
        <dbReference type="EMBL" id="KAK4239672.1"/>
    </source>
</evidence>
<dbReference type="EMBL" id="MU860058">
    <property type="protein sequence ID" value="KAK4239672.1"/>
    <property type="molecule type" value="Genomic_DNA"/>
</dbReference>
<feature type="compositionally biased region" description="Gly residues" evidence="1">
    <location>
        <begin position="1"/>
        <end position="16"/>
    </location>
</feature>
<dbReference type="AlphaFoldDB" id="A0AAN7HCF1"/>
<evidence type="ECO:0000313" key="3">
    <source>
        <dbReference type="Proteomes" id="UP001303760"/>
    </source>
</evidence>
<reference evidence="2" key="1">
    <citation type="journal article" date="2023" name="Mol. Phylogenet. Evol.">
        <title>Genome-scale phylogeny and comparative genomics of the fungal order Sordariales.</title>
        <authorList>
            <person name="Hensen N."/>
            <person name="Bonometti L."/>
            <person name="Westerberg I."/>
            <person name="Brannstrom I.O."/>
            <person name="Guillou S."/>
            <person name="Cros-Aarteil S."/>
            <person name="Calhoun S."/>
            <person name="Haridas S."/>
            <person name="Kuo A."/>
            <person name="Mondo S."/>
            <person name="Pangilinan J."/>
            <person name="Riley R."/>
            <person name="LaButti K."/>
            <person name="Andreopoulos B."/>
            <person name="Lipzen A."/>
            <person name="Chen C."/>
            <person name="Yan M."/>
            <person name="Daum C."/>
            <person name="Ng V."/>
            <person name="Clum A."/>
            <person name="Steindorff A."/>
            <person name="Ohm R.A."/>
            <person name="Martin F."/>
            <person name="Silar P."/>
            <person name="Natvig D.O."/>
            <person name="Lalanne C."/>
            <person name="Gautier V."/>
            <person name="Ament-Velasquez S.L."/>
            <person name="Kruys A."/>
            <person name="Hutchinson M.I."/>
            <person name="Powell A.J."/>
            <person name="Barry K."/>
            <person name="Miller A.N."/>
            <person name="Grigoriev I.V."/>
            <person name="Debuchy R."/>
            <person name="Gladieux P."/>
            <person name="Hiltunen Thoren M."/>
            <person name="Johannesson H."/>
        </authorList>
    </citation>
    <scope>NUCLEOTIDE SEQUENCE</scope>
    <source>
        <strain evidence="2">CBS 532.94</strain>
    </source>
</reference>
<reference evidence="2" key="2">
    <citation type="submission" date="2023-05" db="EMBL/GenBank/DDBJ databases">
        <authorList>
            <consortium name="Lawrence Berkeley National Laboratory"/>
            <person name="Steindorff A."/>
            <person name="Hensen N."/>
            <person name="Bonometti L."/>
            <person name="Westerberg I."/>
            <person name="Brannstrom I.O."/>
            <person name="Guillou S."/>
            <person name="Cros-Aarteil S."/>
            <person name="Calhoun S."/>
            <person name="Haridas S."/>
            <person name="Kuo A."/>
            <person name="Mondo S."/>
            <person name="Pangilinan J."/>
            <person name="Riley R."/>
            <person name="Labutti K."/>
            <person name="Andreopoulos B."/>
            <person name="Lipzen A."/>
            <person name="Chen C."/>
            <person name="Yanf M."/>
            <person name="Daum C."/>
            <person name="Ng V."/>
            <person name="Clum A."/>
            <person name="Ohm R."/>
            <person name="Martin F."/>
            <person name="Silar P."/>
            <person name="Natvig D."/>
            <person name="Lalanne C."/>
            <person name="Gautier V."/>
            <person name="Ament-Velasquez S.L."/>
            <person name="Kruys A."/>
            <person name="Hutchinson M.I."/>
            <person name="Powell A.J."/>
            <person name="Barry K."/>
            <person name="Miller A.N."/>
            <person name="Grigoriev I.V."/>
            <person name="Debuchy R."/>
            <person name="Gladieux P."/>
            <person name="Thoren M.H."/>
            <person name="Johannesson H."/>
        </authorList>
    </citation>
    <scope>NUCLEOTIDE SEQUENCE</scope>
    <source>
        <strain evidence="2">CBS 532.94</strain>
    </source>
</reference>
<feature type="region of interest" description="Disordered" evidence="1">
    <location>
        <begin position="1"/>
        <end position="85"/>
    </location>
</feature>
<comment type="caution">
    <text evidence="2">The sequence shown here is derived from an EMBL/GenBank/DDBJ whole genome shotgun (WGS) entry which is preliminary data.</text>
</comment>
<organism evidence="2 3">
    <name type="scientific">Achaetomium macrosporum</name>
    <dbReference type="NCBI Taxonomy" id="79813"/>
    <lineage>
        <taxon>Eukaryota</taxon>
        <taxon>Fungi</taxon>
        <taxon>Dikarya</taxon>
        <taxon>Ascomycota</taxon>
        <taxon>Pezizomycotina</taxon>
        <taxon>Sordariomycetes</taxon>
        <taxon>Sordariomycetidae</taxon>
        <taxon>Sordariales</taxon>
        <taxon>Chaetomiaceae</taxon>
        <taxon>Achaetomium</taxon>
    </lineage>
</organism>
<dbReference type="Proteomes" id="UP001303760">
    <property type="component" value="Unassembled WGS sequence"/>
</dbReference>
<name>A0AAN7HCF1_9PEZI</name>
<gene>
    <name evidence="2" type="ORF">C8A03DRAFT_32273</name>
</gene>
<sequence>MSPRGSGRGGRGGNHGGFNNDHTHHNPHRQRQNDHNNHNPGNSWARGPGVKKRRHNPNYSDNRPTRSNSDSGRSRNRNGNNNGYNQNFYQAQSLLLACVRELLMEPNRGAKTLKELISVTAVSLKWHWRMREREGMTEQDIIRDLGLPLSACKTLGELTGRAMEGVLGPDRDGDLPMLDTDGGVPNGQVINANLTEPRAVVWDSFERFLLGG</sequence>